<keyword evidence="3" id="KW-1185">Reference proteome</keyword>
<dbReference type="EMBL" id="NNRM01000018">
    <property type="protein sequence ID" value="OYR26529.1"/>
    <property type="molecule type" value="Genomic_DNA"/>
</dbReference>
<reference evidence="2 3" key="1">
    <citation type="submission" date="2017-07" db="EMBL/GenBank/DDBJ databases">
        <title>Phylogenetic study on the rhizospheric bacterium Ochrobactrum sp. A44.</title>
        <authorList>
            <person name="Krzyzanowska D.M."/>
            <person name="Ossowicki A."/>
            <person name="Rajewska M."/>
            <person name="Maciag T."/>
            <person name="Kaczynski Z."/>
            <person name="Czerwicka M."/>
            <person name="Jafra S."/>
        </authorList>
    </citation>
    <scope>NUCLEOTIDE SEQUENCE [LARGE SCALE GENOMIC DNA]</scope>
    <source>
        <strain evidence="2 3">CCUG 30717</strain>
    </source>
</reference>
<name>A0A256GHE8_9HYPH</name>
<protein>
    <recommendedName>
        <fullName evidence="1">Bacteriophage T5 Orf172 DNA-binding domain-containing protein</fullName>
    </recommendedName>
</protein>
<dbReference type="AlphaFoldDB" id="A0A256GHE8"/>
<proteinExistence type="predicted"/>
<sequence>MRETIDYLNDELLLTPDEKPKAARTPVLDRAVEVIERINAFMDETGAEPVSEPGRSVRERMLANELAGLRASKADLDGLAPYDTRNLVFGGASVADPLDDPLLSDGLDIFEVRDELRPMARPDFVADRRPCPDFERFEPLFENIRKAVEQGARKPQPFRQERVELGEFFVLKGQLVHVADLRDEHRRNGKPDARLRVIFDNGTESNLLMSSLVRRLYEDKDARRIGTTDAGPLFSGARTGFVYVLRSLSEKPEVQGLLKVGTTSGAVEDRIAHAETQSTFLFAPVDILVTFELVGHSAKEAEQLIHRALRSYHVALRVTGPDGRSFSATEWFKVTPELVEKAIEEALG</sequence>
<evidence type="ECO:0000313" key="3">
    <source>
        <dbReference type="Proteomes" id="UP000216188"/>
    </source>
</evidence>
<dbReference type="Pfam" id="PF10544">
    <property type="entry name" value="T5orf172"/>
    <property type="match status" value="1"/>
</dbReference>
<dbReference type="InterPro" id="IPR018306">
    <property type="entry name" value="Phage_T5_Orf172_DNA-bd"/>
</dbReference>
<accession>A0A256GHE8</accession>
<evidence type="ECO:0000259" key="1">
    <source>
        <dbReference type="SMART" id="SM00974"/>
    </source>
</evidence>
<comment type="caution">
    <text evidence="2">The sequence shown here is derived from an EMBL/GenBank/DDBJ whole genome shotgun (WGS) entry which is preliminary data.</text>
</comment>
<organism evidence="2 3">
    <name type="scientific">Brucella pseudogrignonensis</name>
    <dbReference type="NCBI Taxonomy" id="419475"/>
    <lineage>
        <taxon>Bacteria</taxon>
        <taxon>Pseudomonadati</taxon>
        <taxon>Pseudomonadota</taxon>
        <taxon>Alphaproteobacteria</taxon>
        <taxon>Hyphomicrobiales</taxon>
        <taxon>Brucellaceae</taxon>
        <taxon>Brucella/Ochrobactrum group</taxon>
        <taxon>Brucella</taxon>
    </lineage>
</organism>
<evidence type="ECO:0000313" key="2">
    <source>
        <dbReference type="EMBL" id="OYR26529.1"/>
    </source>
</evidence>
<feature type="domain" description="Bacteriophage T5 Orf172 DNA-binding" evidence="1">
    <location>
        <begin position="252"/>
        <end position="346"/>
    </location>
</feature>
<dbReference type="RefSeq" id="WP_179253493.1">
    <property type="nucleotide sequence ID" value="NZ_JBHEEM010000020.1"/>
</dbReference>
<dbReference type="Proteomes" id="UP000216188">
    <property type="component" value="Unassembled WGS sequence"/>
</dbReference>
<gene>
    <name evidence="2" type="ORF">CEV34_2258</name>
</gene>
<dbReference type="SMART" id="SM00974">
    <property type="entry name" value="T5orf172"/>
    <property type="match status" value="1"/>
</dbReference>